<evidence type="ECO:0000313" key="3">
    <source>
        <dbReference type="Proteomes" id="UP001163115"/>
    </source>
</evidence>
<evidence type="ECO:0000313" key="2">
    <source>
        <dbReference type="EMBL" id="WAJ24641.1"/>
    </source>
</evidence>
<dbReference type="Pfam" id="PF08281">
    <property type="entry name" value="Sigma70_r4_2"/>
    <property type="match status" value="1"/>
</dbReference>
<gene>
    <name evidence="2" type="ORF">OW255_03765</name>
</gene>
<keyword evidence="3" id="KW-1185">Reference proteome</keyword>
<dbReference type="InterPro" id="IPR013249">
    <property type="entry name" value="RNA_pol_sigma70_r4_t2"/>
</dbReference>
<sequence>MDQAVAEQLVKSAALEAVQLFEKSQKKCSRTKVFHNAKKLMENYNRIHQGMIEGISELSYLDDRSSSQKSSEEDIYINSILKSKLRSIVMIAHLDKCMKLLKEEQIRKNAPEKFEAFKLYYLDNVTQEEIAEILHSTDRTIRRWVSEATEILSVYLFGADAIVLE</sequence>
<dbReference type="InterPro" id="IPR013324">
    <property type="entry name" value="RNA_pol_sigma_r3/r4-like"/>
</dbReference>
<dbReference type="Proteomes" id="UP001163115">
    <property type="component" value="Chromosome"/>
</dbReference>
<evidence type="ECO:0000259" key="1">
    <source>
        <dbReference type="Pfam" id="PF08281"/>
    </source>
</evidence>
<reference evidence="2" key="1">
    <citation type="submission" date="2022-11" db="EMBL/GenBank/DDBJ databases">
        <title>Lacrimispora xylanolytica sy1, complete genome.</title>
        <authorList>
            <person name="Choi S."/>
        </authorList>
    </citation>
    <scope>NUCLEOTIDE SEQUENCE</scope>
    <source>
        <strain evidence="2">Sy1</strain>
    </source>
</reference>
<feature type="domain" description="RNA polymerase sigma factor 70 region 4 type 2" evidence="1">
    <location>
        <begin position="111"/>
        <end position="148"/>
    </location>
</feature>
<protein>
    <submittedName>
        <fullName evidence="2">Sigma-70 family RNA polymerase sigma factor</fullName>
    </submittedName>
</protein>
<name>A0ABY7ADJ0_9FIRM</name>
<dbReference type="EMBL" id="CP113524">
    <property type="protein sequence ID" value="WAJ24641.1"/>
    <property type="molecule type" value="Genomic_DNA"/>
</dbReference>
<dbReference type="Gene3D" id="1.10.10.10">
    <property type="entry name" value="Winged helix-like DNA-binding domain superfamily/Winged helix DNA-binding domain"/>
    <property type="match status" value="1"/>
</dbReference>
<organism evidence="2 3">
    <name type="scientific">Lacrimispora xylanolytica</name>
    <dbReference type="NCBI Taxonomy" id="29375"/>
    <lineage>
        <taxon>Bacteria</taxon>
        <taxon>Bacillati</taxon>
        <taxon>Bacillota</taxon>
        <taxon>Clostridia</taxon>
        <taxon>Lachnospirales</taxon>
        <taxon>Lachnospiraceae</taxon>
        <taxon>Lacrimispora</taxon>
    </lineage>
</organism>
<dbReference type="RefSeq" id="WP_035317679.1">
    <property type="nucleotide sequence ID" value="NZ_CP113524.1"/>
</dbReference>
<accession>A0ABY7ADJ0</accession>
<dbReference type="SUPFAM" id="SSF88659">
    <property type="entry name" value="Sigma3 and sigma4 domains of RNA polymerase sigma factors"/>
    <property type="match status" value="1"/>
</dbReference>
<dbReference type="InterPro" id="IPR036388">
    <property type="entry name" value="WH-like_DNA-bd_sf"/>
</dbReference>
<proteinExistence type="predicted"/>